<dbReference type="AlphaFoldDB" id="A0A4U7J7K0"/>
<gene>
    <name evidence="2" type="ORF">EHE19_001660</name>
</gene>
<sequence length="116" mass="13987">MLEFIVSNFSTILLGLAVFFYVFYLVLNKRWEKLRKLAYKFILQAEKEITGTKKGQERFEFVIKELYLLMPKWLQIFITEETLKEKLQEWYNDVKDYLDDGKINNSIVFKKADEAK</sequence>
<keyword evidence="1" id="KW-0812">Transmembrane</keyword>
<keyword evidence="1" id="KW-1133">Transmembrane helix</keyword>
<proteinExistence type="predicted"/>
<evidence type="ECO:0000313" key="3">
    <source>
        <dbReference type="Proteomes" id="UP000306409"/>
    </source>
</evidence>
<feature type="transmembrane region" description="Helical" evidence="1">
    <location>
        <begin position="6"/>
        <end position="27"/>
    </location>
</feature>
<protein>
    <submittedName>
        <fullName evidence="2">Uncharacterized protein</fullName>
    </submittedName>
</protein>
<evidence type="ECO:0000256" key="1">
    <source>
        <dbReference type="SAM" id="Phobius"/>
    </source>
</evidence>
<accession>A0A4U7J7K0</accession>
<dbReference type="OrthoDB" id="1955041at2"/>
<dbReference type="EMBL" id="CP061336">
    <property type="protein sequence ID" value="QNU67278.1"/>
    <property type="molecule type" value="Genomic_DNA"/>
</dbReference>
<name>A0A4U7J7K0_9FIRM</name>
<keyword evidence="1" id="KW-0472">Membrane</keyword>
<dbReference type="KEGG" id="rher:EHE19_001660"/>
<keyword evidence="3" id="KW-1185">Reference proteome</keyword>
<reference evidence="2 3" key="1">
    <citation type="submission" date="2020-09" db="EMBL/GenBank/DDBJ databases">
        <title>Characterization and genome sequencing of Ruminiclostridium sp. nov. MA18.</title>
        <authorList>
            <person name="Rettenmaier R."/>
            <person name="Kowollik M.-L."/>
            <person name="Liebl W."/>
            <person name="Zverlov V."/>
        </authorList>
    </citation>
    <scope>NUCLEOTIDE SEQUENCE [LARGE SCALE GENOMIC DNA]</scope>
    <source>
        <strain evidence="2 3">MA18</strain>
    </source>
</reference>
<evidence type="ECO:0000313" key="2">
    <source>
        <dbReference type="EMBL" id="QNU67278.1"/>
    </source>
</evidence>
<dbReference type="RefSeq" id="WP_137699014.1">
    <property type="nucleotide sequence ID" value="NZ_CP061336.1"/>
</dbReference>
<dbReference type="Proteomes" id="UP000306409">
    <property type="component" value="Chromosome"/>
</dbReference>
<organism evidence="2 3">
    <name type="scientific">Ruminiclostridium herbifermentans</name>
    <dbReference type="NCBI Taxonomy" id="2488810"/>
    <lineage>
        <taxon>Bacteria</taxon>
        <taxon>Bacillati</taxon>
        <taxon>Bacillota</taxon>
        <taxon>Clostridia</taxon>
        <taxon>Eubacteriales</taxon>
        <taxon>Oscillospiraceae</taxon>
        <taxon>Ruminiclostridium</taxon>
    </lineage>
</organism>